<name>A0A132AEG6_SARSC</name>
<comment type="catalytic activity">
    <reaction evidence="1">
        <text>Release of N-terminal transit peptides from precursor proteins imported into the mitochondrion, typically with Arg in position P2.</text>
        <dbReference type="EC" id="3.4.24.64"/>
    </reaction>
</comment>
<dbReference type="EMBL" id="JXLN01013314">
    <property type="protein sequence ID" value="KPM09249.1"/>
    <property type="molecule type" value="Genomic_DNA"/>
</dbReference>
<dbReference type="SUPFAM" id="SSF63411">
    <property type="entry name" value="LuxS/MPP-like metallohydrolase"/>
    <property type="match status" value="2"/>
</dbReference>
<gene>
    <name evidence="18" type="ORF">QR98_0077820</name>
</gene>
<dbReference type="Pfam" id="PF05193">
    <property type="entry name" value="Peptidase_M16_C"/>
    <property type="match status" value="1"/>
</dbReference>
<evidence type="ECO:0000256" key="4">
    <source>
        <dbReference type="ARBA" id="ARBA00007261"/>
    </source>
</evidence>
<comment type="subcellular location">
    <subcellularLocation>
        <location evidence="3">Mitochondrion</location>
    </subcellularLocation>
</comment>
<evidence type="ECO:0000256" key="7">
    <source>
        <dbReference type="ARBA" id="ARBA00022670"/>
    </source>
</evidence>
<dbReference type="EC" id="3.4.24.64" evidence="5"/>
<evidence type="ECO:0000256" key="5">
    <source>
        <dbReference type="ARBA" id="ARBA00012299"/>
    </source>
</evidence>
<keyword evidence="13" id="KW-0496">Mitochondrion</keyword>
<evidence type="ECO:0000256" key="3">
    <source>
        <dbReference type="ARBA" id="ARBA00004173"/>
    </source>
</evidence>
<dbReference type="GO" id="GO:0006627">
    <property type="term" value="P:protein processing involved in protein targeting to mitochondrion"/>
    <property type="evidence" value="ECO:0007669"/>
    <property type="project" value="TreeGrafter"/>
</dbReference>
<evidence type="ECO:0000256" key="13">
    <source>
        <dbReference type="ARBA" id="ARBA00023128"/>
    </source>
</evidence>
<dbReference type="InterPro" id="IPR007863">
    <property type="entry name" value="Peptidase_M16_C"/>
</dbReference>
<dbReference type="Pfam" id="PF00675">
    <property type="entry name" value="Peptidase_M16"/>
    <property type="match status" value="1"/>
</dbReference>
<evidence type="ECO:0000256" key="6">
    <source>
        <dbReference type="ARBA" id="ARBA00020510"/>
    </source>
</evidence>
<evidence type="ECO:0000256" key="9">
    <source>
        <dbReference type="ARBA" id="ARBA00022801"/>
    </source>
</evidence>
<dbReference type="InterPro" id="IPR011765">
    <property type="entry name" value="Pept_M16_N"/>
</dbReference>
<evidence type="ECO:0000259" key="17">
    <source>
        <dbReference type="Pfam" id="PF05193"/>
    </source>
</evidence>
<evidence type="ECO:0000256" key="2">
    <source>
        <dbReference type="ARBA" id="ARBA00001947"/>
    </source>
</evidence>
<dbReference type="OrthoDB" id="10251424at2759"/>
<keyword evidence="11" id="KW-0809">Transit peptide</keyword>
<dbReference type="VEuPathDB" id="VectorBase:SSCA006316"/>
<dbReference type="Proteomes" id="UP000616769">
    <property type="component" value="Unassembled WGS sequence"/>
</dbReference>
<comment type="cofactor">
    <cofactor evidence="2">
        <name>Zn(2+)</name>
        <dbReference type="ChEBI" id="CHEBI:29105"/>
    </cofactor>
</comment>
<evidence type="ECO:0000313" key="19">
    <source>
        <dbReference type="Proteomes" id="UP000616769"/>
    </source>
</evidence>
<sequence length="481" mass="54910">MFRNFSRIFYGNSSPNQSRYVQKLLKNSSKRNGSMKQSCLLHQNQAVPILNVPETRCSTLSNGIRIVTEDSGIPTCTIGLWIDAGSRYETNENNGVAHFLEHMAFKGTKNRTQMQLEMEIENMGAHLNAYTSREQTVYYAKCLQDDIKNSLDILSDIIQRSKFGTQEIERERSVILREMQEVENNLQEVVFDHLHECAFRHTPLGMTILGPIQNIQRINQKDLINYINTHYKGPRIVVAGAGGTEHERIVELVDSYFGDIDADASNIKIESCEYKGGDIKLNDSGMNLVYGAMAIEATGWINADNIVLMIANTLIGSWDRSLGGGFNSFSYLSQVAQQKDLCNSFQSFNTCYKDTGLWGVYFIGEKSKINDFLLHLIEQWRLLCTNATEEELERAKNLLKTNMMLQLDGSTQICEDIGRQMLCYGRRIPTTEIESRIDSVDLDYFRKICEQYIRNRRPVLACVGPTESIYNIDQLEQSLRW</sequence>
<feature type="domain" description="Peptidase M16 N-terminal" evidence="16">
    <location>
        <begin position="65"/>
        <end position="211"/>
    </location>
</feature>
<dbReference type="GO" id="GO:0046872">
    <property type="term" value="F:metal ion binding"/>
    <property type="evidence" value="ECO:0007669"/>
    <property type="project" value="UniProtKB-KW"/>
</dbReference>
<evidence type="ECO:0000256" key="14">
    <source>
        <dbReference type="ARBA" id="ARBA00031018"/>
    </source>
</evidence>
<evidence type="ECO:0000256" key="11">
    <source>
        <dbReference type="ARBA" id="ARBA00022946"/>
    </source>
</evidence>
<keyword evidence="10" id="KW-0862">Zinc</keyword>
<dbReference type="InterPro" id="IPR050361">
    <property type="entry name" value="MPP/UQCRC_Complex"/>
</dbReference>
<dbReference type="PANTHER" id="PTHR11851:SF149">
    <property type="entry name" value="GH01077P"/>
    <property type="match status" value="1"/>
</dbReference>
<dbReference type="InterPro" id="IPR001431">
    <property type="entry name" value="Pept_M16_Zn_BS"/>
</dbReference>
<dbReference type="GO" id="GO:0005759">
    <property type="term" value="C:mitochondrial matrix"/>
    <property type="evidence" value="ECO:0007669"/>
    <property type="project" value="UniProtKB-ARBA"/>
</dbReference>
<dbReference type="FunFam" id="3.30.830.10:FF:000001">
    <property type="entry name" value="Mitochondrial-processing peptidase subunit beta, mitochondrial"/>
    <property type="match status" value="1"/>
</dbReference>
<dbReference type="FunFam" id="3.30.830.10:FF:000002">
    <property type="entry name" value="Mitochondrial-processing peptidase subunit beta"/>
    <property type="match status" value="1"/>
</dbReference>
<organism evidence="18 19">
    <name type="scientific">Sarcoptes scabiei</name>
    <name type="common">Itch mite</name>
    <name type="synonym">Acarus scabiei</name>
    <dbReference type="NCBI Taxonomy" id="52283"/>
    <lineage>
        <taxon>Eukaryota</taxon>
        <taxon>Metazoa</taxon>
        <taxon>Ecdysozoa</taxon>
        <taxon>Arthropoda</taxon>
        <taxon>Chelicerata</taxon>
        <taxon>Arachnida</taxon>
        <taxon>Acari</taxon>
        <taxon>Acariformes</taxon>
        <taxon>Sarcoptiformes</taxon>
        <taxon>Astigmata</taxon>
        <taxon>Psoroptidia</taxon>
        <taxon>Sarcoptoidea</taxon>
        <taxon>Sarcoptidae</taxon>
        <taxon>Sarcoptinae</taxon>
        <taxon>Sarcoptes</taxon>
    </lineage>
</organism>
<feature type="domain" description="Peptidase M16 C-terminal" evidence="17">
    <location>
        <begin position="218"/>
        <end position="399"/>
    </location>
</feature>
<evidence type="ECO:0000256" key="8">
    <source>
        <dbReference type="ARBA" id="ARBA00022723"/>
    </source>
</evidence>
<accession>A0A132AEG6</accession>
<keyword evidence="7" id="KW-0645">Protease</keyword>
<keyword evidence="9" id="KW-0378">Hydrolase</keyword>
<dbReference type="GO" id="GO:0004222">
    <property type="term" value="F:metalloendopeptidase activity"/>
    <property type="evidence" value="ECO:0007669"/>
    <property type="project" value="UniProtKB-EC"/>
</dbReference>
<evidence type="ECO:0000259" key="16">
    <source>
        <dbReference type="Pfam" id="PF00675"/>
    </source>
</evidence>
<comment type="similarity">
    <text evidence="4 15">Belongs to the peptidase M16 family.</text>
</comment>
<evidence type="ECO:0000256" key="1">
    <source>
        <dbReference type="ARBA" id="ARBA00001098"/>
    </source>
</evidence>
<protein>
    <recommendedName>
        <fullName evidence="6">Mitochondrial-processing peptidase subunit beta</fullName>
        <ecNumber evidence="5">3.4.24.64</ecNumber>
    </recommendedName>
    <alternativeName>
        <fullName evidence="14">Beta-MPP</fullName>
    </alternativeName>
</protein>
<proteinExistence type="inferred from homology"/>
<reference evidence="18 19" key="1">
    <citation type="journal article" date="2015" name="Parasit. Vectors">
        <title>Draft genome of the scabies mite.</title>
        <authorList>
            <person name="Rider S.D.Jr."/>
            <person name="Morgan M.S."/>
            <person name="Arlian L.G."/>
        </authorList>
    </citation>
    <scope>NUCLEOTIDE SEQUENCE [LARGE SCALE GENOMIC DNA]</scope>
    <source>
        <strain evidence="18">Arlian Lab</strain>
    </source>
</reference>
<evidence type="ECO:0000256" key="10">
    <source>
        <dbReference type="ARBA" id="ARBA00022833"/>
    </source>
</evidence>
<dbReference type="AlphaFoldDB" id="A0A132AEG6"/>
<evidence type="ECO:0000313" key="18">
    <source>
        <dbReference type="EMBL" id="KPM09249.1"/>
    </source>
</evidence>
<comment type="caution">
    <text evidence="18">The sequence shown here is derived from an EMBL/GenBank/DDBJ whole genome shotgun (WGS) entry which is preliminary data.</text>
</comment>
<dbReference type="Gene3D" id="3.30.830.10">
    <property type="entry name" value="Metalloenzyme, LuxS/M16 peptidase-like"/>
    <property type="match status" value="2"/>
</dbReference>
<dbReference type="PANTHER" id="PTHR11851">
    <property type="entry name" value="METALLOPROTEASE"/>
    <property type="match status" value="1"/>
</dbReference>
<dbReference type="InterPro" id="IPR011249">
    <property type="entry name" value="Metalloenz_LuxS/M16"/>
</dbReference>
<keyword evidence="12" id="KW-0482">Metalloprotease</keyword>
<evidence type="ECO:0000256" key="12">
    <source>
        <dbReference type="ARBA" id="ARBA00023049"/>
    </source>
</evidence>
<dbReference type="PROSITE" id="PS00143">
    <property type="entry name" value="INSULINASE"/>
    <property type="match status" value="1"/>
</dbReference>
<keyword evidence="8" id="KW-0479">Metal-binding</keyword>
<evidence type="ECO:0000256" key="15">
    <source>
        <dbReference type="RuleBase" id="RU004447"/>
    </source>
</evidence>